<evidence type="ECO:0000259" key="1">
    <source>
        <dbReference type="Pfam" id="PF17921"/>
    </source>
</evidence>
<dbReference type="PANTHER" id="PTHR37984:SF5">
    <property type="entry name" value="PROTEIN NYNRIN-LIKE"/>
    <property type="match status" value="1"/>
</dbReference>
<dbReference type="EMBL" id="CACVBM020001285">
    <property type="protein sequence ID" value="CAA7043815.1"/>
    <property type="molecule type" value="Genomic_DNA"/>
</dbReference>
<dbReference type="Proteomes" id="UP000467841">
    <property type="component" value="Unassembled WGS sequence"/>
</dbReference>
<reference evidence="2" key="1">
    <citation type="submission" date="2020-01" db="EMBL/GenBank/DDBJ databases">
        <authorList>
            <person name="Mishra B."/>
        </authorList>
    </citation>
    <scope>NUCLEOTIDE SEQUENCE [LARGE SCALE GENOMIC DNA]</scope>
</reference>
<dbReference type="PANTHER" id="PTHR37984">
    <property type="entry name" value="PROTEIN CBG26694"/>
    <property type="match status" value="1"/>
</dbReference>
<evidence type="ECO:0000313" key="3">
    <source>
        <dbReference type="Proteomes" id="UP000467841"/>
    </source>
</evidence>
<proteinExistence type="predicted"/>
<dbReference type="InterPro" id="IPR041588">
    <property type="entry name" value="Integrase_H2C2"/>
</dbReference>
<dbReference type="AlphaFoldDB" id="A0A6D2JVI6"/>
<name>A0A6D2JVI6_9BRAS</name>
<dbReference type="Pfam" id="PF17921">
    <property type="entry name" value="Integrase_H2C2"/>
    <property type="match status" value="1"/>
</dbReference>
<dbReference type="Gene3D" id="1.10.340.70">
    <property type="match status" value="1"/>
</dbReference>
<protein>
    <recommendedName>
        <fullName evidence="1">Integrase zinc-binding domain-containing protein</fullName>
    </recommendedName>
</protein>
<organism evidence="2 3">
    <name type="scientific">Microthlaspi erraticum</name>
    <dbReference type="NCBI Taxonomy" id="1685480"/>
    <lineage>
        <taxon>Eukaryota</taxon>
        <taxon>Viridiplantae</taxon>
        <taxon>Streptophyta</taxon>
        <taxon>Embryophyta</taxon>
        <taxon>Tracheophyta</taxon>
        <taxon>Spermatophyta</taxon>
        <taxon>Magnoliopsida</taxon>
        <taxon>eudicotyledons</taxon>
        <taxon>Gunneridae</taxon>
        <taxon>Pentapetalae</taxon>
        <taxon>rosids</taxon>
        <taxon>malvids</taxon>
        <taxon>Brassicales</taxon>
        <taxon>Brassicaceae</taxon>
        <taxon>Coluteocarpeae</taxon>
        <taxon>Microthlaspi</taxon>
    </lineage>
</organism>
<comment type="caution">
    <text evidence="2">The sequence shown here is derived from an EMBL/GenBank/DDBJ whole genome shotgun (WGS) entry which is preliminary data.</text>
</comment>
<dbReference type="InterPro" id="IPR050951">
    <property type="entry name" value="Retrovirus_Pol_polyprotein"/>
</dbReference>
<evidence type="ECO:0000313" key="2">
    <source>
        <dbReference type="EMBL" id="CAA7043815.1"/>
    </source>
</evidence>
<dbReference type="FunFam" id="1.10.340.70:FF:000001">
    <property type="entry name" value="Retrovirus-related Pol polyprotein from transposon gypsy-like Protein"/>
    <property type="match status" value="1"/>
</dbReference>
<sequence length="192" mass="21473">MRQQRWMESIADFDVEISYHPGKANLVADALSRKRVAVDSAKDMGGLVEMVGSLRLAALTDEVEPLGLGAADQADLLTRVRLAQELDENLIKASKNEDTEYKTSKNGTIVANGRVCVPNDKELREEILKEAHHSKFSIHPGSTKMYRDLKRYYHWVGMKRDVAKWIAGCQTCQMVKSEHQVPGGLLQSLPIP</sequence>
<feature type="domain" description="Integrase zinc-binding" evidence="1">
    <location>
        <begin position="120"/>
        <end position="177"/>
    </location>
</feature>
<accession>A0A6D2JVI6</accession>
<keyword evidence="3" id="KW-1185">Reference proteome</keyword>
<dbReference type="OrthoDB" id="1084482at2759"/>
<gene>
    <name evidence="2" type="ORF">MERR_LOCUS31050</name>
</gene>